<dbReference type="Pfam" id="PF01610">
    <property type="entry name" value="DDE_Tnp_ISL3"/>
    <property type="match status" value="1"/>
</dbReference>
<dbReference type="PANTHER" id="PTHR33498">
    <property type="entry name" value="TRANSPOSASE FOR INSERTION SEQUENCE ELEMENT IS1557"/>
    <property type="match status" value="1"/>
</dbReference>
<dbReference type="EMBL" id="LKGI01000006">
    <property type="protein sequence ID" value="RNE34357.1"/>
    <property type="molecule type" value="Genomic_DNA"/>
</dbReference>
<reference evidence="2 3" key="1">
    <citation type="journal article" date="2018" name="Front. Microbiol.">
        <title>Conversion of Methionine to Cysteine in Lactobacillus paracasei Depends on the Highly Mobile cysK-ctl-cysE Gene Cluster.</title>
        <authorList>
            <person name="Wuthrich D."/>
            <person name="Irmler S."/>
            <person name="Berthoud H."/>
            <person name="Guggenbuhl B."/>
            <person name="Eugster E."/>
            <person name="Bruggmann R."/>
        </authorList>
    </citation>
    <scope>NUCLEOTIDE SEQUENCE [LARGE SCALE GENOMIC DNA]</scope>
    <source>
        <strain evidence="2 3">FAM6012</strain>
    </source>
</reference>
<dbReference type="PANTHER" id="PTHR33498:SF1">
    <property type="entry name" value="TRANSPOSASE FOR INSERTION SEQUENCE ELEMENT IS1557"/>
    <property type="match status" value="1"/>
</dbReference>
<evidence type="ECO:0000259" key="1">
    <source>
        <dbReference type="Pfam" id="PF01610"/>
    </source>
</evidence>
<evidence type="ECO:0000313" key="2">
    <source>
        <dbReference type="EMBL" id="RNE34357.1"/>
    </source>
</evidence>
<name>A0A8B3GUE1_LACPA</name>
<proteinExistence type="predicted"/>
<gene>
    <name evidence="2" type="ORF">FAM6012_00055</name>
</gene>
<protein>
    <submittedName>
        <fullName evidence="2">Transposase</fullName>
    </submittedName>
</protein>
<organism evidence="2 3">
    <name type="scientific">Lacticaseibacillus paracasei</name>
    <name type="common">Lactobacillus paracasei</name>
    <dbReference type="NCBI Taxonomy" id="1597"/>
    <lineage>
        <taxon>Bacteria</taxon>
        <taxon>Bacillati</taxon>
        <taxon>Bacillota</taxon>
        <taxon>Bacilli</taxon>
        <taxon>Lactobacillales</taxon>
        <taxon>Lactobacillaceae</taxon>
        <taxon>Lacticaseibacillus</taxon>
    </lineage>
</organism>
<sequence>MKTNWRLFHQTAPDAKHKQFLFGLNEDVTQQEAIDIALDTEPKLKQTYETYLALHDALMVKKHPAELANLLATYEPNGTAMDMTIATLKRHKVAGLAAVTSPYSNGPIEGVNRLIKSLKRSCFGFKNQLNFFKRIYQITA</sequence>
<dbReference type="InterPro" id="IPR002560">
    <property type="entry name" value="Transposase_DDE"/>
</dbReference>
<dbReference type="InterPro" id="IPR047951">
    <property type="entry name" value="Transpos_ISL3"/>
</dbReference>
<dbReference type="AlphaFoldDB" id="A0A8B3GUE1"/>
<evidence type="ECO:0000313" key="3">
    <source>
        <dbReference type="Proteomes" id="UP000284123"/>
    </source>
</evidence>
<feature type="domain" description="Transposase IS204/IS1001/IS1096/IS1165 DDE" evidence="1">
    <location>
        <begin position="18"/>
        <end position="135"/>
    </location>
</feature>
<comment type="caution">
    <text evidence="2">The sequence shown here is derived from an EMBL/GenBank/DDBJ whole genome shotgun (WGS) entry which is preliminary data.</text>
</comment>
<dbReference type="Proteomes" id="UP000284123">
    <property type="component" value="Unassembled WGS sequence"/>
</dbReference>
<accession>A0A8B3GUE1</accession>